<feature type="compositionally biased region" description="Basic residues" evidence="1">
    <location>
        <begin position="99"/>
        <end position="116"/>
    </location>
</feature>
<feature type="region of interest" description="Disordered" evidence="1">
    <location>
        <begin position="69"/>
        <end position="140"/>
    </location>
</feature>
<dbReference type="Proteomes" id="UP000038010">
    <property type="component" value="Unassembled WGS sequence"/>
</dbReference>
<gene>
    <name evidence="3" type="ORF">AB675_5762</name>
</gene>
<keyword evidence="2" id="KW-0472">Membrane</keyword>
<feature type="compositionally biased region" description="Low complexity" evidence="1">
    <location>
        <begin position="81"/>
        <end position="98"/>
    </location>
</feature>
<accession>A0A0N1NZL4</accession>
<feature type="transmembrane region" description="Helical" evidence="2">
    <location>
        <begin position="184"/>
        <end position="209"/>
    </location>
</feature>
<keyword evidence="2" id="KW-0812">Transmembrane</keyword>
<name>A0A0N1NZL4_9EURO</name>
<reference evidence="3 4" key="1">
    <citation type="submission" date="2015-06" db="EMBL/GenBank/DDBJ databases">
        <title>Draft genome of the ant-associated black yeast Phialophora attae CBS 131958.</title>
        <authorList>
            <person name="Moreno L.F."/>
            <person name="Stielow B.J."/>
            <person name="de Hoog S."/>
            <person name="Vicente V.A."/>
            <person name="Weiss V.A."/>
            <person name="de Vries M."/>
            <person name="Cruz L.M."/>
            <person name="Souza E.M."/>
        </authorList>
    </citation>
    <scope>NUCLEOTIDE SEQUENCE [LARGE SCALE GENOMIC DNA]</scope>
    <source>
        <strain evidence="3 4">CBS 131958</strain>
    </source>
</reference>
<evidence type="ECO:0000256" key="2">
    <source>
        <dbReference type="SAM" id="Phobius"/>
    </source>
</evidence>
<evidence type="ECO:0000313" key="4">
    <source>
        <dbReference type="Proteomes" id="UP000038010"/>
    </source>
</evidence>
<keyword evidence="4" id="KW-1185">Reference proteome</keyword>
<dbReference type="EMBL" id="LFJN01000017">
    <property type="protein sequence ID" value="KPI38812.1"/>
    <property type="molecule type" value="Genomic_DNA"/>
</dbReference>
<dbReference type="OrthoDB" id="5417811at2759"/>
<feature type="compositionally biased region" description="Basic residues" evidence="1">
    <location>
        <begin position="126"/>
        <end position="140"/>
    </location>
</feature>
<evidence type="ECO:0000313" key="3">
    <source>
        <dbReference type="EMBL" id="KPI38812.1"/>
    </source>
</evidence>
<comment type="caution">
    <text evidence="3">The sequence shown here is derived from an EMBL/GenBank/DDBJ whole genome shotgun (WGS) entry which is preliminary data.</text>
</comment>
<keyword evidence="2" id="KW-1133">Transmembrane helix</keyword>
<dbReference type="RefSeq" id="XP_017998775.1">
    <property type="nucleotide sequence ID" value="XM_018146002.1"/>
</dbReference>
<feature type="transmembrane region" description="Helical" evidence="2">
    <location>
        <begin position="155"/>
        <end position="178"/>
    </location>
</feature>
<protein>
    <submittedName>
        <fullName evidence="3">Uncharacterized protein</fullName>
    </submittedName>
</protein>
<sequence>MVLSRAAGTASKLHESISAFVPFFLSHRAESRVSAAETAHNVFDHVEYTGSATSTGGNRREPALPTVEARATANMPPPTISRSQTYNSSTSSSTSQSSRKQRPRYYKTRPVHHSRKTSSSTAHTRSQTHSHSSRSRPRRKVTAFTRLRLATESKFRLTISFGLAFLTALILYLGLFLSHTSNGATFHVLSILLLISFLAIFLHSLLRFLNLNSELKAMRAHRAGLKKTPSARGWNISRPLPQWGGNDVVDDEKGQHHDDDIGEGNGGYEHDGFPIFNGTTAAHHYDQDSYDHDIEADAANANHPDVIGLQGRHVVYPPPVYGNTRTSVRLSLSRSQPNSPNLSIPNGQAGHPSITAPTNATLAPGMPGWHPPSFRSEGGITAVLERRRAEVQERLGGGKSAAKGRAPGEEGVLLGNARYEPGVERAGGGMI</sequence>
<dbReference type="VEuPathDB" id="FungiDB:AB675_5762"/>
<proteinExistence type="predicted"/>
<dbReference type="AlphaFoldDB" id="A0A0N1NZL4"/>
<organism evidence="3 4">
    <name type="scientific">Cyphellophora attinorum</name>
    <dbReference type="NCBI Taxonomy" id="1664694"/>
    <lineage>
        <taxon>Eukaryota</taxon>
        <taxon>Fungi</taxon>
        <taxon>Dikarya</taxon>
        <taxon>Ascomycota</taxon>
        <taxon>Pezizomycotina</taxon>
        <taxon>Eurotiomycetes</taxon>
        <taxon>Chaetothyriomycetidae</taxon>
        <taxon>Chaetothyriales</taxon>
        <taxon>Cyphellophoraceae</taxon>
        <taxon>Cyphellophora</taxon>
    </lineage>
</organism>
<dbReference type="GeneID" id="28737882"/>
<evidence type="ECO:0000256" key="1">
    <source>
        <dbReference type="SAM" id="MobiDB-lite"/>
    </source>
</evidence>